<reference evidence="3 5" key="2">
    <citation type="submission" date="2020-08" db="EMBL/GenBank/DDBJ databases">
        <title>Sequencing the genomes of 1000 actinobacteria strains.</title>
        <authorList>
            <person name="Klenk H.-P."/>
        </authorList>
    </citation>
    <scope>NUCLEOTIDE SEQUENCE [LARGE SCALE GENOMIC DNA]</scope>
    <source>
        <strain evidence="3 5">DSM 9581</strain>
    </source>
</reference>
<sequence>MARVVLTDEAKEDLRDLDGSARRLVLRALRKLEDSPESRGAPLGSRRTGNLTGFRKLVVGDRQYRVVYRVEEDGTVCVIWVIGSRVDEECYRLAMARLQTHATSDLAREMTSALSALWEGGRR</sequence>
<dbReference type="Gene3D" id="3.30.2310.20">
    <property type="entry name" value="RelE-like"/>
    <property type="match status" value="1"/>
</dbReference>
<dbReference type="Proteomes" id="UP000321723">
    <property type="component" value="Unassembled WGS sequence"/>
</dbReference>
<protein>
    <submittedName>
        <fullName evidence="3">mRNA interferase RelE/StbE</fullName>
    </submittedName>
</protein>
<comment type="caution">
    <text evidence="2">The sequence shown here is derived from an EMBL/GenBank/DDBJ whole genome shotgun (WGS) entry which is preliminary data.</text>
</comment>
<proteinExistence type="predicted"/>
<name>A0A511FGE4_9CELL</name>
<keyword evidence="1" id="KW-1277">Toxin-antitoxin system</keyword>
<dbReference type="AlphaFoldDB" id="A0A511FGE4"/>
<keyword evidence="4" id="KW-1185">Reference proteome</keyword>
<dbReference type="Proteomes" id="UP000564629">
    <property type="component" value="Unassembled WGS sequence"/>
</dbReference>
<dbReference type="EMBL" id="BJVQ01000073">
    <property type="protein sequence ID" value="GEL48316.1"/>
    <property type="molecule type" value="Genomic_DNA"/>
</dbReference>
<dbReference type="InterPro" id="IPR007712">
    <property type="entry name" value="RelE/ParE_toxin"/>
</dbReference>
<organism evidence="2 4">
    <name type="scientific">Cellulomonas hominis</name>
    <dbReference type="NCBI Taxonomy" id="156981"/>
    <lineage>
        <taxon>Bacteria</taxon>
        <taxon>Bacillati</taxon>
        <taxon>Actinomycetota</taxon>
        <taxon>Actinomycetes</taxon>
        <taxon>Micrococcales</taxon>
        <taxon>Cellulomonadaceae</taxon>
        <taxon>Cellulomonas</taxon>
    </lineage>
</organism>
<dbReference type="Pfam" id="PF05016">
    <property type="entry name" value="ParE_toxin"/>
    <property type="match status" value="1"/>
</dbReference>
<evidence type="ECO:0000313" key="4">
    <source>
        <dbReference type="Proteomes" id="UP000321723"/>
    </source>
</evidence>
<evidence type="ECO:0000256" key="1">
    <source>
        <dbReference type="ARBA" id="ARBA00022649"/>
    </source>
</evidence>
<evidence type="ECO:0000313" key="5">
    <source>
        <dbReference type="Proteomes" id="UP000564629"/>
    </source>
</evidence>
<dbReference type="EMBL" id="JACHDN010000001">
    <property type="protein sequence ID" value="MBB5471853.1"/>
    <property type="molecule type" value="Genomic_DNA"/>
</dbReference>
<reference evidence="2 4" key="1">
    <citation type="submission" date="2019-07" db="EMBL/GenBank/DDBJ databases">
        <title>Whole genome shotgun sequence of Cellulomonas hominis NBRC 16055.</title>
        <authorList>
            <person name="Hosoyama A."/>
            <person name="Uohara A."/>
            <person name="Ohji S."/>
            <person name="Ichikawa N."/>
        </authorList>
    </citation>
    <scope>NUCLEOTIDE SEQUENCE [LARGE SCALE GENOMIC DNA]</scope>
    <source>
        <strain evidence="2 4">NBRC 16055</strain>
    </source>
</reference>
<dbReference type="SUPFAM" id="SSF143011">
    <property type="entry name" value="RelE-like"/>
    <property type="match status" value="1"/>
</dbReference>
<evidence type="ECO:0000313" key="3">
    <source>
        <dbReference type="EMBL" id="MBB5471853.1"/>
    </source>
</evidence>
<gene>
    <name evidence="2" type="ORF">CHO01_34320</name>
    <name evidence="3" type="ORF">HNR08_000589</name>
</gene>
<accession>A0A511FGE4</accession>
<evidence type="ECO:0000313" key="2">
    <source>
        <dbReference type="EMBL" id="GEL48316.1"/>
    </source>
</evidence>
<dbReference type="InterPro" id="IPR035093">
    <property type="entry name" value="RelE/ParE_toxin_dom_sf"/>
</dbReference>
<dbReference type="OrthoDB" id="3692655at2"/>
<dbReference type="RefSeq" id="WP_146840246.1">
    <property type="nucleotide sequence ID" value="NZ_BJVQ01000073.1"/>
</dbReference>